<dbReference type="Proteomes" id="UP000220669">
    <property type="component" value="Unassembled WGS sequence"/>
</dbReference>
<dbReference type="AlphaFoldDB" id="A0AB36S8K3"/>
<dbReference type="RefSeq" id="WP_016177534.1">
    <property type="nucleotide sequence ID" value="NZ_PDEB01000004.1"/>
</dbReference>
<evidence type="ECO:0000256" key="1">
    <source>
        <dbReference type="SAM" id="MobiDB-lite"/>
    </source>
</evidence>
<evidence type="ECO:0000313" key="2">
    <source>
        <dbReference type="EMBL" id="PEH45185.1"/>
    </source>
</evidence>
<evidence type="ECO:0000313" key="3">
    <source>
        <dbReference type="Proteomes" id="UP000220669"/>
    </source>
</evidence>
<feature type="compositionally biased region" description="Basic and acidic residues" evidence="1">
    <location>
        <begin position="50"/>
        <end position="62"/>
    </location>
</feature>
<proteinExistence type="predicted"/>
<feature type="region of interest" description="Disordered" evidence="1">
    <location>
        <begin position="33"/>
        <end position="62"/>
    </location>
</feature>
<gene>
    <name evidence="2" type="ORF">CRM96_09260</name>
</gene>
<name>A0AB36S8K3_9ENTE</name>
<protein>
    <submittedName>
        <fullName evidence="2">Uncharacterized protein</fullName>
    </submittedName>
</protein>
<reference evidence="2 3" key="1">
    <citation type="submission" date="2017-09" db="EMBL/GenBank/DDBJ databases">
        <title>FDA dAtabase for Regulatory Grade micrObial Sequences (FDA-ARGOS): Supporting development and validation of Infectious Disease Dx tests.</title>
        <authorList>
            <person name="Minogue T."/>
            <person name="Wolcott M."/>
            <person name="Wasieloski L."/>
            <person name="Aguilar W."/>
            <person name="Moore D."/>
            <person name="Tallon L.J."/>
            <person name="Sadzewicz L."/>
            <person name="Ott S."/>
            <person name="Zhao X."/>
            <person name="Nagaraj S."/>
            <person name="Vavikolanu K."/>
            <person name="Aluvathingal J."/>
            <person name="Nadendla S."/>
            <person name="Sichtig H."/>
        </authorList>
    </citation>
    <scope>NUCLEOTIDE SEQUENCE [LARGE SCALE GENOMIC DNA]</scope>
    <source>
        <strain evidence="2 3">FDAARGOS_396</strain>
    </source>
</reference>
<dbReference type="EMBL" id="PDEB01000004">
    <property type="protein sequence ID" value="PEH45185.1"/>
    <property type="molecule type" value="Genomic_DNA"/>
</dbReference>
<accession>A0AB36S8K3</accession>
<organism evidence="2 3">
    <name type="scientific">Enterococcus durans</name>
    <dbReference type="NCBI Taxonomy" id="53345"/>
    <lineage>
        <taxon>Bacteria</taxon>
        <taxon>Bacillati</taxon>
        <taxon>Bacillota</taxon>
        <taxon>Bacilli</taxon>
        <taxon>Lactobacillales</taxon>
        <taxon>Enterococcaceae</taxon>
        <taxon>Enterococcus</taxon>
    </lineage>
</organism>
<comment type="caution">
    <text evidence="2">The sequence shown here is derived from an EMBL/GenBank/DDBJ whole genome shotgun (WGS) entry which is preliminary data.</text>
</comment>
<sequence>MFGKSLLQKILVEQKYTNELLKIIIENFEQKEKSVKQQNNQEEPPSINERFSDWDKWRGQYK</sequence>